<dbReference type="PANTHER" id="PTHR22706:SF1">
    <property type="entry name" value="ASSEMBLY FACTOR FOR SPINDLE MICROTUBULES"/>
    <property type="match status" value="1"/>
</dbReference>
<dbReference type="GO" id="GO:0051295">
    <property type="term" value="P:establishment of meiotic spindle localization"/>
    <property type="evidence" value="ECO:0007669"/>
    <property type="project" value="TreeGrafter"/>
</dbReference>
<dbReference type="SMART" id="SM00456">
    <property type="entry name" value="WW"/>
    <property type="match status" value="2"/>
</dbReference>
<dbReference type="Pfam" id="PF13499">
    <property type="entry name" value="EF-hand_7"/>
    <property type="match status" value="1"/>
</dbReference>
<dbReference type="SUPFAM" id="SSF47473">
    <property type="entry name" value="EF-hand"/>
    <property type="match status" value="1"/>
</dbReference>
<dbReference type="OrthoDB" id="26525at2759"/>
<dbReference type="GO" id="GO:0005509">
    <property type="term" value="F:calcium ion binding"/>
    <property type="evidence" value="ECO:0007669"/>
    <property type="project" value="InterPro"/>
</dbReference>
<feature type="domain" description="EF-hand" evidence="9">
    <location>
        <begin position="350"/>
        <end position="385"/>
    </location>
</feature>
<dbReference type="PROSITE" id="PS50222">
    <property type="entry name" value="EF_HAND_2"/>
    <property type="match status" value="2"/>
</dbReference>
<feature type="domain" description="WW" evidence="8">
    <location>
        <begin position="1419"/>
        <end position="1447"/>
    </location>
</feature>
<evidence type="ECO:0000313" key="10">
    <source>
        <dbReference type="EMBL" id="GMF54977.1"/>
    </source>
</evidence>
<dbReference type="Gene3D" id="2.20.70.10">
    <property type="match status" value="1"/>
</dbReference>
<comment type="subcellular location">
    <subcellularLocation>
        <location evidence="1">Cytoplasm</location>
    </subcellularLocation>
</comment>
<dbReference type="GO" id="GO:0000278">
    <property type="term" value="P:mitotic cell cycle"/>
    <property type="evidence" value="ECO:0007669"/>
    <property type="project" value="TreeGrafter"/>
</dbReference>
<dbReference type="GO" id="GO:0000922">
    <property type="term" value="C:spindle pole"/>
    <property type="evidence" value="ECO:0007669"/>
    <property type="project" value="TreeGrafter"/>
</dbReference>
<feature type="region of interest" description="Disordered" evidence="7">
    <location>
        <begin position="63"/>
        <end position="92"/>
    </location>
</feature>
<dbReference type="SMART" id="SM00054">
    <property type="entry name" value="EFh"/>
    <property type="match status" value="2"/>
</dbReference>
<proteinExistence type="predicted"/>
<dbReference type="PROSITE" id="PS00018">
    <property type="entry name" value="EF_HAND_1"/>
    <property type="match status" value="2"/>
</dbReference>
<comment type="caution">
    <text evidence="10">The sequence shown here is derived from an EMBL/GenBank/DDBJ whole genome shotgun (WGS) entry which is preliminary data.</text>
</comment>
<evidence type="ECO:0000259" key="9">
    <source>
        <dbReference type="PROSITE" id="PS50222"/>
    </source>
</evidence>
<evidence type="ECO:0000256" key="2">
    <source>
        <dbReference type="ARBA" id="ARBA00022490"/>
    </source>
</evidence>
<accession>A0A9W6Y6U9</accession>
<feature type="compositionally biased region" description="Basic and acidic residues" evidence="7">
    <location>
        <begin position="155"/>
        <end position="164"/>
    </location>
</feature>
<evidence type="ECO:0000256" key="4">
    <source>
        <dbReference type="ARBA" id="ARBA00022837"/>
    </source>
</evidence>
<dbReference type="GO" id="GO:0005737">
    <property type="term" value="C:cytoplasm"/>
    <property type="evidence" value="ECO:0007669"/>
    <property type="project" value="UniProtKB-SubCell"/>
</dbReference>
<dbReference type="Gene3D" id="1.20.5.190">
    <property type="match status" value="5"/>
</dbReference>
<evidence type="ECO:0000256" key="3">
    <source>
        <dbReference type="ARBA" id="ARBA00022737"/>
    </source>
</evidence>
<feature type="domain" description="EF-hand" evidence="9">
    <location>
        <begin position="386"/>
        <end position="421"/>
    </location>
</feature>
<dbReference type="PROSITE" id="PS50096">
    <property type="entry name" value="IQ"/>
    <property type="match status" value="13"/>
</dbReference>
<evidence type="ECO:0000256" key="7">
    <source>
        <dbReference type="SAM" id="MobiDB-lite"/>
    </source>
</evidence>
<keyword evidence="4" id="KW-0106">Calcium</keyword>
<dbReference type="InterPro" id="IPR001202">
    <property type="entry name" value="WW_dom"/>
</dbReference>
<evidence type="ECO:0000256" key="5">
    <source>
        <dbReference type="ARBA" id="ARBA00022860"/>
    </source>
</evidence>
<dbReference type="Gene3D" id="1.10.238.10">
    <property type="entry name" value="EF-hand"/>
    <property type="match status" value="1"/>
</dbReference>
<dbReference type="EMBL" id="BSXT01003639">
    <property type="protein sequence ID" value="GMF54977.1"/>
    <property type="molecule type" value="Genomic_DNA"/>
</dbReference>
<feature type="coiled-coil region" evidence="6">
    <location>
        <begin position="1364"/>
        <end position="1406"/>
    </location>
</feature>
<organism evidence="10 11">
    <name type="scientific">Phytophthora fragariaefolia</name>
    <dbReference type="NCBI Taxonomy" id="1490495"/>
    <lineage>
        <taxon>Eukaryota</taxon>
        <taxon>Sar</taxon>
        <taxon>Stramenopiles</taxon>
        <taxon>Oomycota</taxon>
        <taxon>Peronosporomycetes</taxon>
        <taxon>Peronosporales</taxon>
        <taxon>Peronosporaceae</taxon>
        <taxon>Phytophthora</taxon>
    </lineage>
</organism>
<feature type="compositionally biased region" description="Pro residues" evidence="7">
    <location>
        <begin position="75"/>
        <end position="84"/>
    </location>
</feature>
<keyword evidence="2" id="KW-0963">Cytoplasm</keyword>
<keyword evidence="11" id="KW-1185">Reference proteome</keyword>
<dbReference type="Pfam" id="PF00612">
    <property type="entry name" value="IQ"/>
    <property type="match status" value="9"/>
</dbReference>
<dbReference type="InterPro" id="IPR011992">
    <property type="entry name" value="EF-hand-dom_pair"/>
</dbReference>
<dbReference type="PROSITE" id="PS50020">
    <property type="entry name" value="WW_DOMAIN_2"/>
    <property type="match status" value="2"/>
</dbReference>
<keyword evidence="5" id="KW-0112">Calmodulin-binding</keyword>
<dbReference type="InterPro" id="IPR000048">
    <property type="entry name" value="IQ_motif_EF-hand-BS"/>
</dbReference>
<feature type="region of interest" description="Disordered" evidence="7">
    <location>
        <begin position="150"/>
        <end position="191"/>
    </location>
</feature>
<feature type="domain" description="WW" evidence="8">
    <location>
        <begin position="1610"/>
        <end position="1637"/>
    </location>
</feature>
<reference evidence="10" key="1">
    <citation type="submission" date="2023-04" db="EMBL/GenBank/DDBJ databases">
        <title>Phytophthora fragariaefolia NBRC 109709.</title>
        <authorList>
            <person name="Ichikawa N."/>
            <person name="Sato H."/>
            <person name="Tonouchi N."/>
        </authorList>
    </citation>
    <scope>NUCLEOTIDE SEQUENCE</scope>
    <source>
        <strain evidence="10">NBRC 109709</strain>
    </source>
</reference>
<dbReference type="GO" id="GO:0005516">
    <property type="term" value="F:calmodulin binding"/>
    <property type="evidence" value="ECO:0007669"/>
    <property type="project" value="UniProtKB-KW"/>
</dbReference>
<dbReference type="GO" id="GO:0007051">
    <property type="term" value="P:spindle organization"/>
    <property type="evidence" value="ECO:0007669"/>
    <property type="project" value="TreeGrafter"/>
</dbReference>
<dbReference type="InterPro" id="IPR051185">
    <property type="entry name" value="ASPM"/>
</dbReference>
<dbReference type="FunFam" id="1.10.238.10:FF:000003">
    <property type="entry name" value="Calmodulin A"/>
    <property type="match status" value="1"/>
</dbReference>
<dbReference type="Pfam" id="PF00397">
    <property type="entry name" value="WW"/>
    <property type="match status" value="1"/>
</dbReference>
<sequence length="1637" mass="189015">MFERLRCRRRTPPQLELGQACHDGLGIGKVQIVRFVLRGAQLDQCNQSLISSVVPMTNNNHEEDRRFGRSISSPAPLPPAPPAPNAKSQSMVFRRRRRIPPRNVEQHEPWLFQSTNVRPLPVMPVALPSLAASASDNSLFYLDLNSLKSLLPPSDARRRPRSSEDGDGNYTTSYRSVRGPSSRGRQAPPARLEALNLSTSHVGEKKLRHHKRRRHIALPANQKLRRKALRLDSAKVRPSMPEMLDSNAAAVYLSPSKHLRNKARKGITQQHVGEHRPEMKRRPAMHYAFDYDSDDQDHKQKPVTPLEDLDEERRQKAAIATHLNLTLEEYERLDAAFGNNQPDSLDDEQSMTDRYYEEFQEFDVDNSGSISPDELRQLLLASGEDMDDAELASVIQQADTDHDGEINFDEFINLMRARKRLLHVANQMGVNGSGPTTLNTTNSPGVGFARNTGAPGQVLPPLKLAARQAKRHHQPQNRSLVAARATPTCLRPGARVDIGDLRRELALSEYGIQELNSKVREGLQWVQQHCPVRSLKAQIFCHRWGMEKVHQLFLRLQSQQISRAFRKWAAFLMFERNKIKANMFLKCKGSQKLTAIMNKWRRKVTRRKFGRWKTECILDARNELHSAAIEIQRVVRGDLARLLRIRLQEEIASIHIQALIRGRLARAFVDRKRQTRLEHEAACLLQRCYRGYTGKRLASALFKAQREALAACRIQRTFRNFQRRELLRVIQQTKLENDSAIVVQCCIRSYLARRERKRRATQRLRERSAVVLQRCTRGHLARRRVFKLREKIHAALTIQCFFRVCRSRGRVHMLRKEKQFKERQALELSAATKIQARWRCTITRKHYLLDKQRRVEAQKLERFRRLTGAVIIQSLFRGYLARRRAQRIRYEKLKWLNFTLMNNSALKIQAFWRGYHGRLASHLRLQVQKVQQHQENEAATRIQMIARGKLARHERHRLDKERAKLASQQRTRVRAALRIQKVFRGKQARKLVQALQQKHHEEARIALERLVHQTKTRSATKIQSCVRRFLARCHYLHRKLEVEQRRQREELRITQNEAAIVIQCAIRRAGARRTLLRRRREFEKRISLMASEKAHDEIERLRQEQEEELLKLKMQLMFQESAANEEAAKLRDELARQREEEEACHKEEAQELARLRLETLMQQREIDTRMEQDRLKKLEAQRLRERLETEKQAQLEKEAAMRSQENEELAALKVASMLPMRPISKQEEQEKENRTLQQEAEHLKLAALAIQQDQARMKIQAVCLKHVARKRLAKLQQAQLAAMASIHDEEHRLRLKAEQQKELALARLKAMMDDEARAREQEIKELEVQILERARKEKERIALRNASASKIQSRARGYLARQRVKAIQRKIEKEREDRAKVMQETIEAAEAEVAEAMIEAGEAETEATEGSEEAKADEWVEYWDENAQASYFYNIRTQEASWTRPVATPSGPSEKAMEIVMAATGLTQEREQEASAGYVDYAATNQADANGYPVGTTAGESYADEYGYYDQYGQYHYYDQNNAAYYGTQTFAQGYPTIMQPSYAAAAAANYAYQAAAAMAFGQAMMYGAPMMGYGNPAMAQPVQQYAPVAVPAATAPTGAEDAGDAAVPPDPWEKFFDQYTGAAYYYNNITGEQYWA</sequence>
<name>A0A9W6Y6U9_9STRA</name>
<dbReference type="CDD" id="cd00051">
    <property type="entry name" value="EFh"/>
    <property type="match status" value="1"/>
</dbReference>
<protein>
    <submittedName>
        <fullName evidence="10">Unnamed protein product</fullName>
    </submittedName>
</protein>
<feature type="coiled-coil region" evidence="6">
    <location>
        <begin position="1088"/>
        <end position="1246"/>
    </location>
</feature>
<dbReference type="InterPro" id="IPR018247">
    <property type="entry name" value="EF_Hand_1_Ca_BS"/>
</dbReference>
<evidence type="ECO:0000256" key="1">
    <source>
        <dbReference type="ARBA" id="ARBA00004496"/>
    </source>
</evidence>
<evidence type="ECO:0000313" key="11">
    <source>
        <dbReference type="Proteomes" id="UP001165121"/>
    </source>
</evidence>
<dbReference type="InterPro" id="IPR002048">
    <property type="entry name" value="EF_hand_dom"/>
</dbReference>
<dbReference type="CDD" id="cd00201">
    <property type="entry name" value="WW"/>
    <property type="match status" value="2"/>
</dbReference>
<dbReference type="Proteomes" id="UP001165121">
    <property type="component" value="Unassembled WGS sequence"/>
</dbReference>
<dbReference type="SMART" id="SM00015">
    <property type="entry name" value="IQ"/>
    <property type="match status" value="16"/>
</dbReference>
<keyword evidence="3" id="KW-0677">Repeat</keyword>
<keyword evidence="6" id="KW-0175">Coiled coil</keyword>
<evidence type="ECO:0000256" key="6">
    <source>
        <dbReference type="SAM" id="Coils"/>
    </source>
</evidence>
<gene>
    <name evidence="10" type="ORF">Pfra01_002303100</name>
</gene>
<evidence type="ECO:0000259" key="8">
    <source>
        <dbReference type="PROSITE" id="PS50020"/>
    </source>
</evidence>
<dbReference type="PANTHER" id="PTHR22706">
    <property type="entry name" value="ASSEMBLY FACTOR FOR SPINDLE MICROTUBULES"/>
    <property type="match status" value="1"/>
</dbReference>